<sequence length="46" mass="5322">MINDQLTNQRYYMSYPPSFMPKADTVNFLISVQLDGEPLAKIENID</sequence>
<reference evidence="1 2" key="1">
    <citation type="submission" date="2018-06" db="EMBL/GenBank/DDBJ databases">
        <authorList>
            <consortium name="Pathogen Informatics"/>
            <person name="Doyle S."/>
        </authorList>
    </citation>
    <scope>NUCLEOTIDE SEQUENCE [LARGE SCALE GENOMIC DNA]</scope>
    <source>
        <strain evidence="1 2">NCTC10794</strain>
    </source>
</reference>
<organism evidence="1 2">
    <name type="scientific">Haemophilus parahaemolyticus</name>
    <dbReference type="NCBI Taxonomy" id="735"/>
    <lineage>
        <taxon>Bacteria</taxon>
        <taxon>Pseudomonadati</taxon>
        <taxon>Pseudomonadota</taxon>
        <taxon>Gammaproteobacteria</taxon>
        <taxon>Pasteurellales</taxon>
        <taxon>Pasteurellaceae</taxon>
        <taxon>Haemophilus</taxon>
    </lineage>
</organism>
<dbReference type="EMBL" id="UGHH01000002">
    <property type="protein sequence ID" value="STO64370.1"/>
    <property type="molecule type" value="Genomic_DNA"/>
</dbReference>
<proteinExistence type="predicted"/>
<dbReference type="RefSeq" id="WP_181874577.1">
    <property type="nucleotide sequence ID" value="NZ_UGHH01000002.1"/>
</dbReference>
<evidence type="ECO:0000313" key="1">
    <source>
        <dbReference type="EMBL" id="STO64370.1"/>
    </source>
</evidence>
<gene>
    <name evidence="1" type="ORF">NCTC10794_01434</name>
</gene>
<evidence type="ECO:0000313" key="2">
    <source>
        <dbReference type="Proteomes" id="UP000254867"/>
    </source>
</evidence>
<accession>A0A377I2Y2</accession>
<name>A0A377I2Y2_HAEPH</name>
<dbReference type="Proteomes" id="UP000254867">
    <property type="component" value="Unassembled WGS sequence"/>
</dbReference>
<protein>
    <submittedName>
        <fullName evidence="1">Uncharacterized protein</fullName>
    </submittedName>
</protein>
<dbReference type="AlphaFoldDB" id="A0A377I2Y2"/>